<dbReference type="EMBL" id="VAFM01000001">
    <property type="protein sequence ID" value="TKW61711.1"/>
    <property type="molecule type" value="Genomic_DNA"/>
</dbReference>
<gene>
    <name evidence="1" type="ORF">DI628_03545</name>
</gene>
<evidence type="ECO:0000313" key="2">
    <source>
        <dbReference type="Proteomes" id="UP000320948"/>
    </source>
</evidence>
<dbReference type="Proteomes" id="UP000320948">
    <property type="component" value="Unassembled WGS sequence"/>
</dbReference>
<name>A0A6N4R9L6_BLAVI</name>
<protein>
    <submittedName>
        <fullName evidence="1">Uncharacterized protein</fullName>
    </submittedName>
</protein>
<dbReference type="AlphaFoldDB" id="A0A6N4R9L6"/>
<organism evidence="1 2">
    <name type="scientific">Blastochloris viridis</name>
    <name type="common">Rhodopseudomonas viridis</name>
    <dbReference type="NCBI Taxonomy" id="1079"/>
    <lineage>
        <taxon>Bacteria</taxon>
        <taxon>Pseudomonadati</taxon>
        <taxon>Pseudomonadota</taxon>
        <taxon>Alphaproteobacteria</taxon>
        <taxon>Hyphomicrobiales</taxon>
        <taxon>Blastochloridaceae</taxon>
        <taxon>Blastochloris</taxon>
    </lineage>
</organism>
<proteinExistence type="predicted"/>
<comment type="caution">
    <text evidence="1">The sequence shown here is derived from an EMBL/GenBank/DDBJ whole genome shotgun (WGS) entry which is preliminary data.</text>
</comment>
<accession>A0A6N4R9L6</accession>
<sequence>MLTLPIRIAFAEHIDSMKADLTKYCPEIKSSHRVEALARALGFKTYAALRARDLLFSPIDTEVDWPAYRDYLTDKGFNPTAKPLYLAAGRANIRLLLEMKGLEPNLTRQGIGVDTLHHQGETSQQYAKRFGQARMDLLLDSSVEEVLRAYTVVSRIPFTRTITTKHGAYKLKHIAEKASFTYPDGQVSPAKYVPTGSLICAALTAGFWYKSYPDSQNVHFNMLQKAIENLDFEIRPGEGKERKAIAVKGVTPLHYTKRTVETFVAGDKAWISWGGKKALPVTVTEVDDGYYSVQIEHPKKDAGNIHSLRLDEVRSTPELACLNCVTL</sequence>
<reference evidence="1 2" key="1">
    <citation type="journal article" date="2017" name="Nat. Commun.">
        <title>In situ click chemistry generation of cyclooxygenase-2 inhibitors.</title>
        <authorList>
            <person name="Bhardwaj A."/>
            <person name="Kaur J."/>
            <person name="Wuest M."/>
            <person name="Wuest F."/>
        </authorList>
    </citation>
    <scope>NUCLEOTIDE SEQUENCE [LARGE SCALE GENOMIC DNA]</scope>
    <source>
        <strain evidence="1">S2_018_000_R2_106</strain>
    </source>
</reference>
<evidence type="ECO:0000313" key="1">
    <source>
        <dbReference type="EMBL" id="TKW61711.1"/>
    </source>
</evidence>